<dbReference type="AlphaFoldDB" id="A0AAN9IIK5"/>
<keyword evidence="3" id="KW-1185">Reference proteome</keyword>
<evidence type="ECO:0000313" key="3">
    <source>
        <dbReference type="Proteomes" id="UP001372338"/>
    </source>
</evidence>
<protein>
    <submittedName>
        <fullName evidence="2">Uncharacterized protein</fullName>
    </submittedName>
</protein>
<feature type="transmembrane region" description="Helical" evidence="1">
    <location>
        <begin position="45"/>
        <end position="64"/>
    </location>
</feature>
<accession>A0AAN9IIK5</accession>
<dbReference type="Proteomes" id="UP001372338">
    <property type="component" value="Unassembled WGS sequence"/>
</dbReference>
<dbReference type="EMBL" id="JAYWIO010000003">
    <property type="protein sequence ID" value="KAK7273686.1"/>
    <property type="molecule type" value="Genomic_DNA"/>
</dbReference>
<evidence type="ECO:0000256" key="1">
    <source>
        <dbReference type="SAM" id="Phobius"/>
    </source>
</evidence>
<reference evidence="2 3" key="1">
    <citation type="submission" date="2024-01" db="EMBL/GenBank/DDBJ databases">
        <title>The genomes of 5 underutilized Papilionoideae crops provide insights into root nodulation and disease resistanc.</title>
        <authorList>
            <person name="Yuan L."/>
        </authorList>
    </citation>
    <scope>NUCLEOTIDE SEQUENCE [LARGE SCALE GENOMIC DNA]</scope>
    <source>
        <strain evidence="2">ZHUSHIDOU_FW_LH</strain>
        <tissue evidence="2">Leaf</tissue>
    </source>
</reference>
<organism evidence="2 3">
    <name type="scientific">Crotalaria pallida</name>
    <name type="common">Smooth rattlebox</name>
    <name type="synonym">Crotalaria striata</name>
    <dbReference type="NCBI Taxonomy" id="3830"/>
    <lineage>
        <taxon>Eukaryota</taxon>
        <taxon>Viridiplantae</taxon>
        <taxon>Streptophyta</taxon>
        <taxon>Embryophyta</taxon>
        <taxon>Tracheophyta</taxon>
        <taxon>Spermatophyta</taxon>
        <taxon>Magnoliopsida</taxon>
        <taxon>eudicotyledons</taxon>
        <taxon>Gunneridae</taxon>
        <taxon>Pentapetalae</taxon>
        <taxon>rosids</taxon>
        <taxon>fabids</taxon>
        <taxon>Fabales</taxon>
        <taxon>Fabaceae</taxon>
        <taxon>Papilionoideae</taxon>
        <taxon>50 kb inversion clade</taxon>
        <taxon>genistoids sensu lato</taxon>
        <taxon>core genistoids</taxon>
        <taxon>Crotalarieae</taxon>
        <taxon>Crotalaria</taxon>
    </lineage>
</organism>
<gene>
    <name evidence="2" type="ORF">RIF29_14745</name>
</gene>
<proteinExistence type="predicted"/>
<keyword evidence="1" id="KW-1133">Transmembrane helix</keyword>
<comment type="caution">
    <text evidence="2">The sequence shown here is derived from an EMBL/GenBank/DDBJ whole genome shotgun (WGS) entry which is preliminary data.</text>
</comment>
<keyword evidence="1" id="KW-0472">Membrane</keyword>
<sequence length="70" mass="8246">MQGRILGIRGKVIAKMLLYFTIRKLTKTHPVSLPSYWDPMKSNSYLLLFSISSLFFFLSFFLFCSELWSE</sequence>
<evidence type="ECO:0000313" key="2">
    <source>
        <dbReference type="EMBL" id="KAK7273686.1"/>
    </source>
</evidence>
<keyword evidence="1" id="KW-0812">Transmembrane</keyword>
<name>A0AAN9IIK5_CROPI</name>